<accession>A0ACB7CB52</accession>
<proteinExistence type="predicted"/>
<evidence type="ECO:0000313" key="2">
    <source>
        <dbReference type="Proteomes" id="UP000768646"/>
    </source>
</evidence>
<keyword evidence="2" id="KW-1185">Reference proteome</keyword>
<dbReference type="Proteomes" id="UP000768646">
    <property type="component" value="Unassembled WGS sequence"/>
</dbReference>
<protein>
    <submittedName>
        <fullName evidence="1">Uncharacterized protein</fullName>
    </submittedName>
</protein>
<reference evidence="1 2" key="1">
    <citation type="journal article" date="2021" name="Commun. Biol.">
        <title>Genomic insights into the host specific adaptation of the Pneumocystis genus.</title>
        <authorList>
            <person name="Cisse O.H."/>
            <person name="Ma L."/>
            <person name="Dekker J.P."/>
            <person name="Khil P.P."/>
            <person name="Youn J.-H."/>
            <person name="Brenchley J.M."/>
            <person name="Blair R."/>
            <person name="Pahar B."/>
            <person name="Chabe M."/>
            <person name="Van Rompay K.K.A."/>
            <person name="Keesler R."/>
            <person name="Sukura A."/>
            <person name="Hirsch V."/>
            <person name="Kutty G."/>
            <person name="Liu Y."/>
            <person name="Peng L."/>
            <person name="Chen J."/>
            <person name="Song J."/>
            <person name="Weissenbacher-Lang C."/>
            <person name="Xu J."/>
            <person name="Upham N.S."/>
            <person name="Stajich J.E."/>
            <person name="Cuomo C.A."/>
            <person name="Cushion M.T."/>
            <person name="Kovacs J.A."/>
        </authorList>
    </citation>
    <scope>NUCLEOTIDE SEQUENCE [LARGE SCALE GENOMIC DNA]</scope>
    <source>
        <strain evidence="1 2">RABM</strain>
    </source>
</reference>
<dbReference type="EMBL" id="JABTEG010000005">
    <property type="protein sequence ID" value="KAG4304959.1"/>
    <property type="molecule type" value="Genomic_DNA"/>
</dbReference>
<name>A0ACB7CB52_9ASCO</name>
<evidence type="ECO:0000313" key="1">
    <source>
        <dbReference type="EMBL" id="KAG4304959.1"/>
    </source>
</evidence>
<sequence length="1230" mass="142133">MVLLKFRRFKDAKAFYNTFNGELFNAIEPEKCHIMFIKHIFFESKQIQESKILPGINNLFLLVSSISKTCQIVPTSTKLIPSTLGLRELPTCVVCLERMDASVTGLLTILCQHTFHCQCLSKWGENICPVCRYSQKKDTLNTAKANSQCSVCETQKNLWICLICGHIGCGRYDLAHAYQHYTNTGHCYSMDIETERVWDYAGDSYVHRLIQNKIDGNLVKFPSTYSNINTNSTISEKDELDLKNKLESMSLEYTYLLTSQLDFQRTYYENKIMAVTNKAKKALEEEKHAKKEIFNIMEKFSELQENLNQSKKNLEDLKKLNSQNEKKAEKFCELAQRIEKELEEEKLLNSKLMQRIEHLNVENSKMKSDSEDSKKKIQDLSDQLRDVMFYISSQEQVNTMDDTLKQELQNGTIYRILGSEEISLVQFYFPVEVAKLTVSALGELGIVHFRDLNTDINVFQRAFIKEIRRLNELEHQTQFLFEEIKKTDIKISPIHNNDNTTRASSLHQIDDLYEKIPFLENRVRCLNESYQTLEKQYLELIELRHVLEETDHFFNKNHSRDVSSSDSDTVPLLENDVEQNVMNIQGLIGISAGFITGVIPRSRISAFERILWRVLRGNLYMNHTEISSPINDPITSEPVDKNVFIIFSHGKEINNKIRKISESLGATLYNIDEEYSKRYTNIQETNLAIDDLMSVLKNTKQTIYTELRLIADNIANWMVIIKKETAIYKIMNLFIYDQNHKCLISEGWCPTSNLHLVRNTLKKVTEQACVQMPSILNEIRTSKTPPTYHRTNKFTQGFQAIIDAYGVASYREANPGLIAIVTFPFLFAVMFGDLGHGFLMFIAALYLCLNEKKLERKKYGEIFDMAFYGRYIILLMSIFSMYTGLIYNDIFSKPMSLFKSGWEWTKSSENSLMLAKQIGVYPFGIDSAWHGSSNSLIFLNSYKMKMSVILGVIHMTFSLLLSLTNHLFFKSSLDIWTQFIPSFLFLQSIFGYMVFAIIYKWCVDWSKYQTTPPGILNMLIFMFLSPGKVEEPLYRGQAYVQVILLFIAIICIPWLLLAKPLILKYEHQKAITQGYEGISNRGSTSFNGNETDRAIITYETNSHFDFTEILIHQIIHTIEFCLGCLSHCASYLRLWALSLAHNQLSDVLWSMTLANAFKRTGVIGAILLVFIFFFWFISTVVVLCLMEGTSAMLHSLRLHWVEAMSKFYQGEGYAFEPFSFTAIDRSFKNI</sequence>
<comment type="caution">
    <text evidence="1">The sequence shown here is derived from an EMBL/GenBank/DDBJ whole genome shotgun (WGS) entry which is preliminary data.</text>
</comment>
<organism evidence="1 2">
    <name type="scientific">Pneumocystis oryctolagi</name>
    <dbReference type="NCBI Taxonomy" id="42067"/>
    <lineage>
        <taxon>Eukaryota</taxon>
        <taxon>Fungi</taxon>
        <taxon>Dikarya</taxon>
        <taxon>Ascomycota</taxon>
        <taxon>Taphrinomycotina</taxon>
        <taxon>Pneumocystomycetes</taxon>
        <taxon>Pneumocystaceae</taxon>
        <taxon>Pneumocystis</taxon>
    </lineage>
</organism>
<gene>
    <name evidence="1" type="ORF">PORY_001634</name>
</gene>